<feature type="compositionally biased region" description="Acidic residues" evidence="1">
    <location>
        <begin position="625"/>
        <end position="634"/>
    </location>
</feature>
<feature type="region of interest" description="Disordered" evidence="1">
    <location>
        <begin position="267"/>
        <end position="288"/>
    </location>
</feature>
<reference evidence="3" key="2">
    <citation type="journal article" date="2023" name="Science">
        <title>Genomic signatures of disease resistance in endangered staghorn corals.</title>
        <authorList>
            <person name="Vollmer S.V."/>
            <person name="Selwyn J.D."/>
            <person name="Despard B.A."/>
            <person name="Roesel C.L."/>
        </authorList>
    </citation>
    <scope>NUCLEOTIDE SEQUENCE</scope>
    <source>
        <strain evidence="3">K2</strain>
    </source>
</reference>
<dbReference type="AlphaFoldDB" id="A0AAD9R157"/>
<keyword evidence="2" id="KW-1133">Transmembrane helix</keyword>
<feature type="compositionally biased region" description="Polar residues" evidence="1">
    <location>
        <begin position="476"/>
        <end position="492"/>
    </location>
</feature>
<gene>
    <name evidence="3" type="ORF">P5673_003777</name>
</gene>
<feature type="compositionally biased region" description="Basic and acidic residues" evidence="1">
    <location>
        <begin position="564"/>
        <end position="573"/>
    </location>
</feature>
<name>A0AAD9R157_ACRCE</name>
<feature type="compositionally biased region" description="Polar residues" evidence="1">
    <location>
        <begin position="443"/>
        <end position="459"/>
    </location>
</feature>
<keyword evidence="2" id="KW-0812">Transmembrane</keyword>
<dbReference type="Proteomes" id="UP001249851">
    <property type="component" value="Unassembled WGS sequence"/>
</dbReference>
<organism evidence="3 4">
    <name type="scientific">Acropora cervicornis</name>
    <name type="common">Staghorn coral</name>
    <dbReference type="NCBI Taxonomy" id="6130"/>
    <lineage>
        <taxon>Eukaryota</taxon>
        <taxon>Metazoa</taxon>
        <taxon>Cnidaria</taxon>
        <taxon>Anthozoa</taxon>
        <taxon>Hexacorallia</taxon>
        <taxon>Scleractinia</taxon>
        <taxon>Astrocoeniina</taxon>
        <taxon>Acroporidae</taxon>
        <taxon>Acropora</taxon>
    </lineage>
</organism>
<keyword evidence="2" id="KW-0472">Membrane</keyword>
<evidence type="ECO:0000256" key="1">
    <source>
        <dbReference type="SAM" id="MobiDB-lite"/>
    </source>
</evidence>
<reference evidence="3" key="1">
    <citation type="journal article" date="2023" name="G3 (Bethesda)">
        <title>Whole genome assembly and annotation of the endangered Caribbean coral Acropora cervicornis.</title>
        <authorList>
            <person name="Selwyn J.D."/>
            <person name="Vollmer S.V."/>
        </authorList>
    </citation>
    <scope>NUCLEOTIDE SEQUENCE</scope>
    <source>
        <strain evidence="3">K2</strain>
    </source>
</reference>
<evidence type="ECO:0000313" key="3">
    <source>
        <dbReference type="EMBL" id="KAK2571211.1"/>
    </source>
</evidence>
<proteinExistence type="predicted"/>
<feature type="transmembrane region" description="Helical" evidence="2">
    <location>
        <begin position="296"/>
        <end position="323"/>
    </location>
</feature>
<protein>
    <submittedName>
        <fullName evidence="3">Uncharacterized protein</fullName>
    </submittedName>
</protein>
<sequence>MTITCDKIKASDHMTFVSNFFSKRIQACFICFCCSRGAPEMCGSVAFLAVLVWFFSAESRSDTFMSKITRDYLDSFTNGVCGPCSKYEATPSRNSLGSCTCSGSMKCLTDPTMHRGSVFVRSKGKCESDCHLKSSNGCNFWGRKEPFKVIDLENLTSTHNFFMGSTYLSCTWRQTIAYLDASGDWEQVNLSANAFQVLPVNGWPRYQLVKVNQRSASLTKLGGHIMKLDLNCTRRDNEIDPKCLVFKSKGKLNFTLCNYTVTTTTSPPPPSSSTTTVTATVTPSSITTTNPPGDEMYPLIVALLTLLAVCLTLGASVMCFCYFKRGSNCLSCCTRRTYSNQSLALHRGTFRSTPSNNSGTCIGEKREILQTYIKQEDQEPVYVELPEVLPVDSNSSDTSSAVAAERKQCTEDEVIVNPFVSGALFTIGRSPTSDPLPRKPIQKGNTPTQEPAGNLNVTDGQDKSIVLKNPRVRESSVGSSSMLRSNVDNLTTPREDEEKVVKLHHPHSRETDEGLAERTRVKSLFVCPCCEKNVHYQRLCTPDQCECLRKDRPSQKRQSIYESLSHERGKRESLYASPLRASKEIEGSRNMEQSPEYHTLESDEIDSSQEPVDQVYPDYNELEEPEQTCCEADEDNNKSSRLSQHADGDSEIPRKLLEIIHADVNPVYSFACKKEKEESKDYTRERSRSI</sequence>
<feature type="compositionally biased region" description="Low complexity" evidence="1">
    <location>
        <begin position="272"/>
        <end position="288"/>
    </location>
</feature>
<accession>A0AAD9R157</accession>
<evidence type="ECO:0000313" key="4">
    <source>
        <dbReference type="Proteomes" id="UP001249851"/>
    </source>
</evidence>
<feature type="region of interest" description="Disordered" evidence="1">
    <location>
        <begin position="428"/>
        <end position="515"/>
    </location>
</feature>
<feature type="region of interest" description="Disordered" evidence="1">
    <location>
        <begin position="625"/>
        <end position="649"/>
    </location>
</feature>
<feature type="region of interest" description="Disordered" evidence="1">
    <location>
        <begin position="556"/>
        <end position="611"/>
    </location>
</feature>
<evidence type="ECO:0000256" key="2">
    <source>
        <dbReference type="SAM" id="Phobius"/>
    </source>
</evidence>
<comment type="caution">
    <text evidence="3">The sequence shown here is derived from an EMBL/GenBank/DDBJ whole genome shotgun (WGS) entry which is preliminary data.</text>
</comment>
<keyword evidence="4" id="KW-1185">Reference proteome</keyword>
<dbReference type="EMBL" id="JARQWQ010000006">
    <property type="protein sequence ID" value="KAK2571211.1"/>
    <property type="molecule type" value="Genomic_DNA"/>
</dbReference>